<dbReference type="PROSITE" id="PS50082">
    <property type="entry name" value="WD_REPEATS_2"/>
    <property type="match status" value="1"/>
</dbReference>
<feature type="compositionally biased region" description="Basic and acidic residues" evidence="3">
    <location>
        <begin position="120"/>
        <end position="131"/>
    </location>
</feature>
<feature type="region of interest" description="Disordered" evidence="3">
    <location>
        <begin position="107"/>
        <end position="146"/>
    </location>
</feature>
<protein>
    <submittedName>
        <fullName evidence="4">Uncharacterized protein</fullName>
    </submittedName>
</protein>
<name>K8ETR4_9CHLO</name>
<feature type="repeat" description="WD" evidence="1">
    <location>
        <begin position="844"/>
        <end position="877"/>
    </location>
</feature>
<proteinExistence type="predicted"/>
<dbReference type="InterPro" id="IPR015943">
    <property type="entry name" value="WD40/YVTN_repeat-like_dom_sf"/>
</dbReference>
<feature type="compositionally biased region" description="Basic and acidic residues" evidence="3">
    <location>
        <begin position="731"/>
        <end position="741"/>
    </location>
</feature>
<feature type="region of interest" description="Disordered" evidence="3">
    <location>
        <begin position="1"/>
        <end position="25"/>
    </location>
</feature>
<dbReference type="OrthoDB" id="497723at2759"/>
<gene>
    <name evidence="4" type="ORF">Bathy03g02600</name>
</gene>
<feature type="coiled-coil region" evidence="2">
    <location>
        <begin position="1498"/>
        <end position="1532"/>
    </location>
</feature>
<feature type="compositionally biased region" description="Basic and acidic residues" evidence="3">
    <location>
        <begin position="1"/>
        <end position="23"/>
    </location>
</feature>
<dbReference type="KEGG" id="bpg:Bathy03g02600"/>
<keyword evidence="5" id="KW-1185">Reference proteome</keyword>
<dbReference type="RefSeq" id="XP_007514413.1">
    <property type="nucleotide sequence ID" value="XM_007514351.1"/>
</dbReference>
<dbReference type="PANTHER" id="PTHR32215:SF0">
    <property type="entry name" value="CILIA- AND FLAGELLA-ASSOCIATED PROTEIN 57"/>
    <property type="match status" value="1"/>
</dbReference>
<dbReference type="SUPFAM" id="SSF50978">
    <property type="entry name" value="WD40 repeat-like"/>
    <property type="match status" value="1"/>
</dbReference>
<feature type="compositionally biased region" description="Acidic residues" evidence="3">
    <location>
        <begin position="499"/>
        <end position="521"/>
    </location>
</feature>
<feature type="region of interest" description="Disordered" evidence="3">
    <location>
        <begin position="730"/>
        <end position="749"/>
    </location>
</feature>
<feature type="region of interest" description="Disordered" evidence="3">
    <location>
        <begin position="494"/>
        <end position="530"/>
    </location>
</feature>
<accession>K8ETR4</accession>
<organism evidence="4 5">
    <name type="scientific">Bathycoccus prasinos</name>
    <dbReference type="NCBI Taxonomy" id="41875"/>
    <lineage>
        <taxon>Eukaryota</taxon>
        <taxon>Viridiplantae</taxon>
        <taxon>Chlorophyta</taxon>
        <taxon>Mamiellophyceae</taxon>
        <taxon>Mamiellales</taxon>
        <taxon>Bathycoccaceae</taxon>
        <taxon>Bathycoccus</taxon>
    </lineage>
</organism>
<dbReference type="GeneID" id="19016797"/>
<feature type="coiled-coil region" evidence="2">
    <location>
        <begin position="1410"/>
        <end position="1437"/>
    </location>
</feature>
<feature type="coiled-coil region" evidence="2">
    <location>
        <begin position="1229"/>
        <end position="1366"/>
    </location>
</feature>
<dbReference type="Gene3D" id="2.130.10.10">
    <property type="entry name" value="YVTN repeat-like/Quinoprotein amine dehydrogenase"/>
    <property type="match status" value="1"/>
</dbReference>
<evidence type="ECO:0000313" key="5">
    <source>
        <dbReference type="Proteomes" id="UP000198341"/>
    </source>
</evidence>
<dbReference type="InterPro" id="IPR052993">
    <property type="entry name" value="CFA-57"/>
</dbReference>
<dbReference type="eggNOG" id="ENOG502QTIS">
    <property type="taxonomic scope" value="Eukaryota"/>
</dbReference>
<dbReference type="InterPro" id="IPR036322">
    <property type="entry name" value="WD40_repeat_dom_sf"/>
</dbReference>
<evidence type="ECO:0000256" key="3">
    <source>
        <dbReference type="SAM" id="MobiDB-lite"/>
    </source>
</evidence>
<sequence length="1548" mass="172504">MAANDDAKREEEGSRSGREDHETTGGAVVVKARVAPSGAFGLPMSFDLVCRSIVFLDDALCAFPVGHGVLLVESERGRQVAFVPGTPGQRKVTAIAAKKCFGGGSARERSEDFLEQEEEERGKGGQQRREAGVSSASASSASASGPITFTGENASLLAIAESGDEEIGPSIVLCAIHRQTQRRARLRTFSLRDAIGTDGKKSSSSSSSATGASMSGCFGEYAFTEVCFSTDGASIVAKVQRVSDENDWTLRSWTFSDLTKRTNVSNDGDINSNQELSTSNPFPASSAYSDIFSAGKKSSSVSNVSHVIGFLPEPRISVGQRNHSTSHSNPASFKFHPRERNTVSAVAMSVIRMYKLPQKSEADLYAASSASGSRGVIKLASAIPFGEAFEGDEPVDHAWLEKGNGERVVVAFKSGQALILEQSQPIFIIRNCFAQNNNSYNIGATGVCAIGARGFCIFGTNGSLSVYNRNADRKITAGKEPYGKIRVWSVRRKNQAYEDSPEEEEEEEEEGEVDGVDEDAVDEKNVKNRNCNSRDGTEFDDVCGKDTTDTSICQSQEVRWIIERGAIVSADVSPCGETLIVWMDHPTNELYTLAVSDTDASVREITTEKEASSDCEQSALQGTAHSDVFQVLLRENFSVTASERSKLPGATNSTISFSSTFNQDANRSSCGGNMISHNVVLPSPSSRASHCALKPILATCSTDGAVRIWSTKEKNKMLFGGISTALTTSDVHSETTAKSSDRGSSTSTSTESSAFSCALELCEHFPETPLSVALHPSGHILLVGFNDKLRMFYIHRDTLEKAREFPLKNVRDVSFAHGGHKFVAAHGNCAKIFDTYTGANVSTLRGHSSKVRRVKWTSDDENVVTIGADGCCYRWELHGVDALSGEHKRNAEHARKGCRYDDVALLPKELGNGVFLVGSDRTIKELDGEKFGAGSCREFEISSSMSALSCNGGGDGTAGTTFDQSGSDEEHSRMVSRRKATTLTSACFVHSSRLLVCGTSCGALRVYTTPLTGEFREYRCASNREITSICASDTEKRVFACASDGTMFAFEIIIESDSGAFNFNNPLPRFDKNRSVKDTSDADAPDDVLISRLVLLEKEKSIADLRSRIRELRARHEYERRVSDQRNREEVNRLETQRKNDLEREIAKRTRLRETFLEERAKTEEKTRSEDETRRTREEHKEREYRRKLAKEFEKTENLKVVKDEEIAKWDEQNSALVQAHEAYVKESEAKLEKETRLLQHKIAQLELEIRTEKEISEETQRQVEEDADEEIENLKKVFQENVEYERHRSAELRIEHAKTRKLRESATRNEELMREEASLAKRERDVLKEELEKARQTLVERDAEIRDLKEDNKKSTREMQKKIASERKLSSQLTELSERLVKVDSEIVPKFERTVNDLNEHLQLKDKEIVKVLAEVKALKGELEETTRKGESFRKEAKLKRRNAEKSQQLIKRFQRDLFQVVDRKANEDFKALKDAVVQLYSRYAREEDIKENEVHLTRAEEAALAVQKRNDVLEQTVEKLRKQLRKESEARRIEVSKVLKENLELS</sequence>
<evidence type="ECO:0000256" key="1">
    <source>
        <dbReference type="PROSITE-ProRule" id="PRU00221"/>
    </source>
</evidence>
<dbReference type="STRING" id="41875.K8ETR4"/>
<dbReference type="InterPro" id="IPR001680">
    <property type="entry name" value="WD40_rpt"/>
</dbReference>
<evidence type="ECO:0000256" key="2">
    <source>
        <dbReference type="SAM" id="Coils"/>
    </source>
</evidence>
<dbReference type="SMART" id="SM00320">
    <property type="entry name" value="WD40"/>
    <property type="match status" value="6"/>
</dbReference>
<reference evidence="4 5" key="1">
    <citation type="submission" date="2011-10" db="EMBL/GenBank/DDBJ databases">
        <authorList>
            <person name="Genoscope - CEA"/>
        </authorList>
    </citation>
    <scope>NUCLEOTIDE SEQUENCE [LARGE SCALE GENOMIC DNA]</scope>
    <source>
        <strain evidence="4 5">RCC 1105</strain>
    </source>
</reference>
<keyword evidence="2" id="KW-0175">Coiled coil</keyword>
<feature type="compositionally biased region" description="Low complexity" evidence="3">
    <location>
        <begin position="134"/>
        <end position="144"/>
    </location>
</feature>
<feature type="region of interest" description="Disordered" evidence="3">
    <location>
        <begin position="1159"/>
        <end position="1180"/>
    </location>
</feature>
<dbReference type="PANTHER" id="PTHR32215">
    <property type="entry name" value="CILIA- AND FLAGELLA-ASSOCIATED PROTEIN 57"/>
    <property type="match status" value="1"/>
</dbReference>
<dbReference type="Proteomes" id="UP000198341">
    <property type="component" value="Chromosome 3"/>
</dbReference>
<evidence type="ECO:0000313" key="4">
    <source>
        <dbReference type="EMBL" id="CCO15850.1"/>
    </source>
</evidence>
<dbReference type="EMBL" id="FO082276">
    <property type="protein sequence ID" value="CCO15850.1"/>
    <property type="molecule type" value="Genomic_DNA"/>
</dbReference>
<keyword evidence="1" id="KW-0853">WD repeat</keyword>
<dbReference type="Pfam" id="PF00400">
    <property type="entry name" value="WD40"/>
    <property type="match status" value="1"/>
</dbReference>